<sequence length="271" mass="30842">YNLLVTKLFSTSEMQLYDTLSELMDRIAKKGVSINLAFFIPHGNIRGYVLGMKQRAATTEEIEKMKKLIKQGMDAGAFGLSTGLIYHPGENTHTGELIEVCKALTEYDGIYNSHVRNEGKYILEQGIGELLEIAKGAQVKAHISHLKVGGFSAKKLPPKIINLIKNARAEGLFLHADLYPYEEVPFFLSGSVLKPWVFDDFEENLTNPDTRKKVLDVLFQYFYEQMKELPLYARILIRILPKFVINKIVVSYIKKKIRVLRIPSSRVTSCR</sequence>
<name>X1FJF1_9ZZZZ</name>
<organism evidence="1">
    <name type="scientific">marine sediment metagenome</name>
    <dbReference type="NCBI Taxonomy" id="412755"/>
    <lineage>
        <taxon>unclassified sequences</taxon>
        <taxon>metagenomes</taxon>
        <taxon>ecological metagenomes</taxon>
    </lineage>
</organism>
<proteinExistence type="predicted"/>
<accession>X1FJF1</accession>
<dbReference type="SUPFAM" id="SSF51556">
    <property type="entry name" value="Metallo-dependent hydrolases"/>
    <property type="match status" value="1"/>
</dbReference>
<evidence type="ECO:0000313" key="1">
    <source>
        <dbReference type="EMBL" id="GAH45072.1"/>
    </source>
</evidence>
<feature type="non-terminal residue" evidence="1">
    <location>
        <position position="1"/>
    </location>
</feature>
<reference evidence="1" key="1">
    <citation type="journal article" date="2014" name="Front. Microbiol.">
        <title>High frequency of phylogenetically diverse reductive dehalogenase-homologous genes in deep subseafloor sedimentary metagenomes.</title>
        <authorList>
            <person name="Kawai M."/>
            <person name="Futagami T."/>
            <person name="Toyoda A."/>
            <person name="Takaki Y."/>
            <person name="Nishi S."/>
            <person name="Hori S."/>
            <person name="Arai W."/>
            <person name="Tsubouchi T."/>
            <person name="Morono Y."/>
            <person name="Uchiyama I."/>
            <person name="Ito T."/>
            <person name="Fujiyama A."/>
            <person name="Inagaki F."/>
            <person name="Takami H."/>
        </authorList>
    </citation>
    <scope>NUCLEOTIDE SEQUENCE</scope>
    <source>
        <strain evidence="1">Expedition CK06-06</strain>
    </source>
</reference>
<protein>
    <recommendedName>
        <fullName evidence="2">Amidohydrolase 3 domain-containing protein</fullName>
    </recommendedName>
</protein>
<gene>
    <name evidence="1" type="ORF">S03H2_21511</name>
</gene>
<evidence type="ECO:0008006" key="2">
    <source>
        <dbReference type="Google" id="ProtNLM"/>
    </source>
</evidence>
<comment type="caution">
    <text evidence="1">The sequence shown here is derived from an EMBL/GenBank/DDBJ whole genome shotgun (WGS) entry which is preliminary data.</text>
</comment>
<feature type="non-terminal residue" evidence="1">
    <location>
        <position position="271"/>
    </location>
</feature>
<dbReference type="EMBL" id="BARU01011460">
    <property type="protein sequence ID" value="GAH45072.1"/>
    <property type="molecule type" value="Genomic_DNA"/>
</dbReference>
<dbReference type="Gene3D" id="3.20.20.140">
    <property type="entry name" value="Metal-dependent hydrolases"/>
    <property type="match status" value="1"/>
</dbReference>
<dbReference type="AlphaFoldDB" id="X1FJF1"/>
<dbReference type="InterPro" id="IPR032466">
    <property type="entry name" value="Metal_Hydrolase"/>
</dbReference>